<dbReference type="Proteomes" id="UP001498398">
    <property type="component" value="Unassembled WGS sequence"/>
</dbReference>
<protein>
    <recommendedName>
        <fullName evidence="3">F-box domain-containing protein</fullName>
    </recommendedName>
</protein>
<sequence length="243" mass="27920">MDTSLLNPYPSSTTLPPNVIHRIFDYAAFGDPRTAVQLSLVSRLVKEWVDVHLYANVELYLESRIASFHQTIVKPLCHTAEFFANTVRSLSVSFIPGSSRVPHILLACPNIKDFTMYLVHGNASQEKTSLILHNVSDLEYSLHTIRPTQVQIQLYHCFRDPLSRFQRTLFHNMTHLALLDDWEYWTRWSDDFCLLPNLTHLSLDLRVGTRGLGQGDGWRISDCVWRILKTCRGLREHATADDA</sequence>
<dbReference type="EMBL" id="JBANRG010000072">
    <property type="protein sequence ID" value="KAK7439522.1"/>
    <property type="molecule type" value="Genomic_DNA"/>
</dbReference>
<keyword evidence="2" id="KW-1185">Reference proteome</keyword>
<evidence type="ECO:0000313" key="2">
    <source>
        <dbReference type="Proteomes" id="UP001498398"/>
    </source>
</evidence>
<accession>A0ABR1IRR9</accession>
<gene>
    <name evidence="1" type="ORF">VKT23_017451</name>
</gene>
<evidence type="ECO:0008006" key="3">
    <source>
        <dbReference type="Google" id="ProtNLM"/>
    </source>
</evidence>
<organism evidence="1 2">
    <name type="scientific">Marasmiellus scandens</name>
    <dbReference type="NCBI Taxonomy" id="2682957"/>
    <lineage>
        <taxon>Eukaryota</taxon>
        <taxon>Fungi</taxon>
        <taxon>Dikarya</taxon>
        <taxon>Basidiomycota</taxon>
        <taxon>Agaricomycotina</taxon>
        <taxon>Agaricomycetes</taxon>
        <taxon>Agaricomycetidae</taxon>
        <taxon>Agaricales</taxon>
        <taxon>Marasmiineae</taxon>
        <taxon>Omphalotaceae</taxon>
        <taxon>Marasmiellus</taxon>
    </lineage>
</organism>
<comment type="caution">
    <text evidence="1">The sequence shown here is derived from an EMBL/GenBank/DDBJ whole genome shotgun (WGS) entry which is preliminary data.</text>
</comment>
<reference evidence="1 2" key="1">
    <citation type="submission" date="2024-01" db="EMBL/GenBank/DDBJ databases">
        <title>A draft genome for the cacao thread blight pathogen Marasmiellus scandens.</title>
        <authorList>
            <person name="Baruah I.K."/>
            <person name="Leung J."/>
            <person name="Bukari Y."/>
            <person name="Amoako-Attah I."/>
            <person name="Meinhardt L.W."/>
            <person name="Bailey B.A."/>
            <person name="Cohen S.P."/>
        </authorList>
    </citation>
    <scope>NUCLEOTIDE SEQUENCE [LARGE SCALE GENOMIC DNA]</scope>
    <source>
        <strain evidence="1 2">GH-19</strain>
    </source>
</reference>
<evidence type="ECO:0000313" key="1">
    <source>
        <dbReference type="EMBL" id="KAK7439522.1"/>
    </source>
</evidence>
<proteinExistence type="predicted"/>
<name>A0ABR1IRR9_9AGAR</name>